<sequence length="23" mass="2693">VESIFSILSKAWLRTERSETRSP</sequence>
<name>A0A382YY38_9ZZZZ</name>
<organism evidence="1">
    <name type="scientific">marine metagenome</name>
    <dbReference type="NCBI Taxonomy" id="408172"/>
    <lineage>
        <taxon>unclassified sequences</taxon>
        <taxon>metagenomes</taxon>
        <taxon>ecological metagenomes</taxon>
    </lineage>
</organism>
<feature type="non-terminal residue" evidence="1">
    <location>
        <position position="23"/>
    </location>
</feature>
<gene>
    <name evidence="1" type="ORF">METZ01_LOCUS440915</name>
</gene>
<protein>
    <submittedName>
        <fullName evidence="1">Uncharacterized protein</fullName>
    </submittedName>
</protein>
<feature type="non-terminal residue" evidence="1">
    <location>
        <position position="1"/>
    </location>
</feature>
<proteinExistence type="predicted"/>
<dbReference type="EMBL" id="UINC01179397">
    <property type="protein sequence ID" value="SVD88061.1"/>
    <property type="molecule type" value="Genomic_DNA"/>
</dbReference>
<reference evidence="1" key="1">
    <citation type="submission" date="2018-05" db="EMBL/GenBank/DDBJ databases">
        <authorList>
            <person name="Lanie J.A."/>
            <person name="Ng W.-L."/>
            <person name="Kazmierczak K.M."/>
            <person name="Andrzejewski T.M."/>
            <person name="Davidsen T.M."/>
            <person name="Wayne K.J."/>
            <person name="Tettelin H."/>
            <person name="Glass J.I."/>
            <person name="Rusch D."/>
            <person name="Podicherti R."/>
            <person name="Tsui H.-C.T."/>
            <person name="Winkler M.E."/>
        </authorList>
    </citation>
    <scope>NUCLEOTIDE SEQUENCE</scope>
</reference>
<dbReference type="AlphaFoldDB" id="A0A382YY38"/>
<accession>A0A382YY38</accession>
<evidence type="ECO:0000313" key="1">
    <source>
        <dbReference type="EMBL" id="SVD88061.1"/>
    </source>
</evidence>